<dbReference type="Pfam" id="PF00196">
    <property type="entry name" value="GerE"/>
    <property type="match status" value="1"/>
</dbReference>
<dbReference type="Proteomes" id="UP000730482">
    <property type="component" value="Unassembled WGS sequence"/>
</dbReference>
<proteinExistence type="predicted"/>
<evidence type="ECO:0000313" key="4">
    <source>
        <dbReference type="EMBL" id="MBS2553149.1"/>
    </source>
</evidence>
<dbReference type="Pfam" id="PF13191">
    <property type="entry name" value="AAA_16"/>
    <property type="match status" value="1"/>
</dbReference>
<keyword evidence="1" id="KW-0547">Nucleotide-binding</keyword>
<dbReference type="PROSITE" id="PS00622">
    <property type="entry name" value="HTH_LUXR_1"/>
    <property type="match status" value="1"/>
</dbReference>
<dbReference type="InterPro" id="IPR016032">
    <property type="entry name" value="Sig_transdc_resp-reg_C-effctor"/>
</dbReference>
<dbReference type="SUPFAM" id="SSF52540">
    <property type="entry name" value="P-loop containing nucleoside triphosphate hydrolases"/>
    <property type="match status" value="1"/>
</dbReference>
<evidence type="ECO:0000256" key="1">
    <source>
        <dbReference type="ARBA" id="ARBA00022741"/>
    </source>
</evidence>
<feature type="domain" description="HTH luxR-type" evidence="3">
    <location>
        <begin position="862"/>
        <end position="927"/>
    </location>
</feature>
<evidence type="ECO:0000259" key="3">
    <source>
        <dbReference type="PROSITE" id="PS50043"/>
    </source>
</evidence>
<dbReference type="InterPro" id="IPR041664">
    <property type="entry name" value="AAA_16"/>
</dbReference>
<name>A0ABS5L4A7_9ACTN</name>
<sequence length="931" mass="100322">MSEFPHTLVGRGAEIETLTQALVELAAGRGSCAWIEGDAGIGKSHLVAELVDRATGQGHPVLIGHAEQLMQTFPLRAVADALAVTAQATDPARAAVTALLGGVHVDGVSYTDPVRAAAERMIEIVERTCAERPLVLVLEDLHWADEASLALLDRLSGETDQIPLLLVLTTRPVVPGEDSVRKLIADRAARRLDLAPLGGADVRALAGARLATDPGPRLWALLESAAGSPFHLHEIVDQLDRDDLRTLPDGRVELASETPRPGRLAESLGRRMDGLDPDHRQAIRLAALLGDRFGADDLASVMAGDPDPALRSAAAAGLVDLADDRVRFRHELIRQVLVSQLPAALRGGLHDHIARTLAAEDHPDTVVAGHLLATGDPLSGWALRWLADRPDAALYTAPGAYADLLTRAMSASPAPQLRAALVRQLLLVLFWLGRDEEVIAWADEAIAGTADPDLTADLRIKVLRSLARRHRFDEALRVVAPSVEDPGTSPMWRARAAAWSATAQPYVGGSEEAEVQGTWALELATSVGDPLGIAYAHTALAAVVDEEHAMDHIRAVLAVPGDEPEAQDLRFMMTGNLVVRATMKLGDRTLEPMLDEILAAAERAGSHRTPMLQGQAAAICFDHGQWDEALIHIAQLDSATARQPLFAYLWDVRAAIAYRRGELEEGARILRAAGVPEFSPEEDLSTLDRHLVPAAALREETAGRLDQALTLRMRFLDLPVGPEREGLAPYALELIRLARALGAEDVAQAAAVAVAEVFATPGLATRLTIDACQAVVAADPGRLQTIAEKFLAGDWPMYAAFTFEEAAAAWAAAGETPTARTDFLRAAECYDRLGADWDIRRATARFRPYGIRRGTQASPRTARTGWEALTATELRIGKLVAQGYANPDIARELMISRNTVQTHVSNMLAKLGKRSRTELAREIVLRSRESI</sequence>
<organism evidence="4 5">
    <name type="scientific">Catenulispora pinistramenti</name>
    <dbReference type="NCBI Taxonomy" id="2705254"/>
    <lineage>
        <taxon>Bacteria</taxon>
        <taxon>Bacillati</taxon>
        <taxon>Actinomycetota</taxon>
        <taxon>Actinomycetes</taxon>
        <taxon>Catenulisporales</taxon>
        <taxon>Catenulisporaceae</taxon>
        <taxon>Catenulispora</taxon>
    </lineage>
</organism>
<dbReference type="InterPro" id="IPR036388">
    <property type="entry name" value="WH-like_DNA-bd_sf"/>
</dbReference>
<evidence type="ECO:0000256" key="2">
    <source>
        <dbReference type="ARBA" id="ARBA00022840"/>
    </source>
</evidence>
<keyword evidence="5" id="KW-1185">Reference proteome</keyword>
<dbReference type="SUPFAM" id="SSF46894">
    <property type="entry name" value="C-terminal effector domain of the bipartite response regulators"/>
    <property type="match status" value="1"/>
</dbReference>
<dbReference type="PANTHER" id="PTHR16305:SF35">
    <property type="entry name" value="TRANSCRIPTIONAL ACTIVATOR DOMAIN"/>
    <property type="match status" value="1"/>
</dbReference>
<accession>A0ABS5L4A7</accession>
<comment type="caution">
    <text evidence="4">The sequence shown here is derived from an EMBL/GenBank/DDBJ whole genome shotgun (WGS) entry which is preliminary data.</text>
</comment>
<protein>
    <submittedName>
        <fullName evidence="4">AAA family ATPase</fullName>
    </submittedName>
</protein>
<gene>
    <name evidence="4" type="ORF">KGQ19_40475</name>
</gene>
<dbReference type="EMBL" id="JAAFYZ010000234">
    <property type="protein sequence ID" value="MBS2553149.1"/>
    <property type="molecule type" value="Genomic_DNA"/>
</dbReference>
<keyword evidence="2" id="KW-0067">ATP-binding</keyword>
<dbReference type="RefSeq" id="WP_212019413.1">
    <property type="nucleotide sequence ID" value="NZ_JAAFYZ010000234.1"/>
</dbReference>
<dbReference type="InterPro" id="IPR000792">
    <property type="entry name" value="Tscrpt_reg_LuxR_C"/>
</dbReference>
<dbReference type="SMART" id="SM00421">
    <property type="entry name" value="HTH_LUXR"/>
    <property type="match status" value="1"/>
</dbReference>
<reference evidence="4 5" key="1">
    <citation type="submission" date="2020-02" db="EMBL/GenBank/DDBJ databases">
        <title>Acidophilic actinobacteria isolated from forest soil.</title>
        <authorList>
            <person name="Golinska P."/>
        </authorList>
    </citation>
    <scope>NUCLEOTIDE SEQUENCE [LARGE SCALE GENOMIC DNA]</scope>
    <source>
        <strain evidence="4 5">NL8</strain>
    </source>
</reference>
<evidence type="ECO:0000313" key="5">
    <source>
        <dbReference type="Proteomes" id="UP000730482"/>
    </source>
</evidence>
<dbReference type="PRINTS" id="PR00038">
    <property type="entry name" value="HTHLUXR"/>
</dbReference>
<dbReference type="CDD" id="cd06170">
    <property type="entry name" value="LuxR_C_like"/>
    <property type="match status" value="1"/>
</dbReference>
<dbReference type="Gene3D" id="1.10.10.10">
    <property type="entry name" value="Winged helix-like DNA-binding domain superfamily/Winged helix DNA-binding domain"/>
    <property type="match status" value="1"/>
</dbReference>
<dbReference type="PROSITE" id="PS50043">
    <property type="entry name" value="HTH_LUXR_2"/>
    <property type="match status" value="1"/>
</dbReference>
<dbReference type="Gene3D" id="3.40.50.300">
    <property type="entry name" value="P-loop containing nucleotide triphosphate hydrolases"/>
    <property type="match status" value="1"/>
</dbReference>
<dbReference type="InterPro" id="IPR027417">
    <property type="entry name" value="P-loop_NTPase"/>
</dbReference>
<dbReference type="PANTHER" id="PTHR16305">
    <property type="entry name" value="TESTICULAR SOLUBLE ADENYLYL CYCLASE"/>
    <property type="match status" value="1"/>
</dbReference>